<feature type="compositionally biased region" description="Low complexity" evidence="1">
    <location>
        <begin position="190"/>
        <end position="205"/>
    </location>
</feature>
<dbReference type="GeneID" id="23462898"/>
<protein>
    <submittedName>
        <fullName evidence="3">Uncharacterized protein</fullName>
    </submittedName>
</protein>
<dbReference type="KEGG" id="vg:23462898"/>
<feature type="transmembrane region" description="Helical" evidence="2">
    <location>
        <begin position="33"/>
        <end position="55"/>
    </location>
</feature>
<evidence type="ECO:0000313" key="3">
    <source>
        <dbReference type="EMBL" id="AJF97981.1"/>
    </source>
</evidence>
<evidence type="ECO:0000313" key="4">
    <source>
        <dbReference type="Proteomes" id="UP000202511"/>
    </source>
</evidence>
<feature type="region of interest" description="Disordered" evidence="1">
    <location>
        <begin position="190"/>
        <end position="212"/>
    </location>
</feature>
<reference evidence="3 4" key="1">
    <citation type="journal article" date="2015" name="Parasitol. Res.">
        <title>Viruses in close associations with free-living amoebae.</title>
        <authorList>
            <person name="Scheid P."/>
        </authorList>
    </citation>
    <scope>NUCLEOTIDE SEQUENCE [LARGE SCALE GENOMIC DNA]</scope>
    <source>
        <strain evidence="3">KlaHel</strain>
    </source>
</reference>
<keyword evidence="2" id="KW-0472">Membrane</keyword>
<organism evidence="3 4">
    <name type="scientific">Pandoravirus inopinatum</name>
    <dbReference type="NCBI Taxonomy" id="1605721"/>
    <lineage>
        <taxon>Viruses</taxon>
        <taxon>Pandoravirus</taxon>
    </lineage>
</organism>
<dbReference type="RefSeq" id="YP_009120216.1">
    <property type="nucleotide sequence ID" value="NC_026440.1"/>
</dbReference>
<proteinExistence type="predicted"/>
<keyword evidence="2" id="KW-1133">Transmembrane helix</keyword>
<feature type="region of interest" description="Disordered" evidence="1">
    <location>
        <begin position="1"/>
        <end position="29"/>
    </location>
</feature>
<dbReference type="EMBL" id="KP136319">
    <property type="protein sequence ID" value="AJF97981.1"/>
    <property type="molecule type" value="Genomic_DNA"/>
</dbReference>
<accession>A0A0B5JAK6</accession>
<keyword evidence="2" id="KW-0812">Transmembrane</keyword>
<name>A0A0B5JAK6_9VIRU</name>
<evidence type="ECO:0000256" key="1">
    <source>
        <dbReference type="SAM" id="MobiDB-lite"/>
    </source>
</evidence>
<sequence>MGSDANRGHAGTVGRRRRHRRTAAAPHARGPNMVGTMAIMALLAVVIIMVVIYLVRRLANAERAIKRTMAEVRHQVTPDDLHTAFGQWVEANPGAVTTACAPYINRSVAVAASAMRVHAPAPPPRTILGCGDLKWHHRVSSRPRNHTAPHPQAAAALCAPTAIAALPAPWPTGWVCACAPSADRHRAPAAPAAAGTVAPSTATATRSDRPACRHPRTVEQWPCF</sequence>
<evidence type="ECO:0000256" key="2">
    <source>
        <dbReference type="SAM" id="Phobius"/>
    </source>
</evidence>
<dbReference type="Proteomes" id="UP000202511">
    <property type="component" value="Segment"/>
</dbReference>